<evidence type="ECO:0000256" key="4">
    <source>
        <dbReference type="ARBA" id="ARBA00022763"/>
    </source>
</evidence>
<dbReference type="InterPro" id="IPR010979">
    <property type="entry name" value="Ribosomal_uS13-like_H2TH"/>
</dbReference>
<organism evidence="14 15">
    <name type="scientific">Rhodamnia argentea</name>
    <dbReference type="NCBI Taxonomy" id="178133"/>
    <lineage>
        <taxon>Eukaryota</taxon>
        <taxon>Viridiplantae</taxon>
        <taxon>Streptophyta</taxon>
        <taxon>Embryophyta</taxon>
        <taxon>Tracheophyta</taxon>
        <taxon>Spermatophyta</taxon>
        <taxon>Magnoliopsida</taxon>
        <taxon>eudicotyledons</taxon>
        <taxon>Gunneridae</taxon>
        <taxon>Pentapetalae</taxon>
        <taxon>rosids</taxon>
        <taxon>malvids</taxon>
        <taxon>Myrtales</taxon>
        <taxon>Myrtaceae</taxon>
        <taxon>Myrtoideae</taxon>
        <taxon>Myrteae</taxon>
        <taxon>Australasian group</taxon>
        <taxon>Rhodamnia</taxon>
    </lineage>
</organism>
<keyword evidence="10" id="KW-0326">Glycosidase</keyword>
<dbReference type="GeneID" id="115737499"/>
<dbReference type="SMART" id="SM01232">
    <property type="entry name" value="H2TH"/>
    <property type="match status" value="1"/>
</dbReference>
<evidence type="ECO:0000256" key="9">
    <source>
        <dbReference type="ARBA" id="ARBA00023268"/>
    </source>
</evidence>
<proteinExistence type="inferred from homology"/>
<sequence length="313" mass="34962">MFRALAFGLDRFQSTKLFPPPRPLVLSRPLHELRPSKKRAKKPSQSGATMPELPEVEAARRAVEDHCVGQKIKRAVVADDPKVIEGVSPSGFQSSLEGKTIVAAKRKGKNMWFQLDSPPFPSFQFGMAGAIYIKGVAVTEYKRSAVKDTDEWPSKYSKVFIELENGLELSFTDKRRFARVRLLNNPTSVPPISELGPDALLEPMTVDEFTESLTKKKIAIKTLLLDQSFIAGIGNWIADEVLYQAKIHPLETASSLAKESCATLHKCIKEVVQFAVQVDAKCSLFPLEWLFHFRWGKKPGKVNGKILNIQEPS</sequence>
<dbReference type="NCBIfam" id="TIGR00577">
    <property type="entry name" value="fpg"/>
    <property type="match status" value="1"/>
</dbReference>
<feature type="domain" description="Formamidopyrimidine-DNA glycosylase catalytic" evidence="13">
    <location>
        <begin position="51"/>
        <end position="178"/>
    </location>
</feature>
<dbReference type="InterPro" id="IPR015886">
    <property type="entry name" value="H2TH_FPG"/>
</dbReference>
<evidence type="ECO:0000256" key="11">
    <source>
        <dbReference type="ARBA" id="ARBA00044632"/>
    </source>
</evidence>
<keyword evidence="7" id="KW-0234">DNA repair</keyword>
<evidence type="ECO:0000256" key="10">
    <source>
        <dbReference type="ARBA" id="ARBA00023295"/>
    </source>
</evidence>
<dbReference type="Proteomes" id="UP000827889">
    <property type="component" value="Chromosome 2"/>
</dbReference>
<comment type="catalytic activity">
    <reaction evidence="11">
        <text>2'-deoxyribonucleotide-(2'-deoxyribose 5'-phosphate)-2'-deoxyribonucleotide-DNA = a 3'-end 2'-deoxyribonucleotide-(2,3-dehydro-2,3-deoxyribose 5'-phosphate)-DNA + a 5'-end 5'-phospho-2'-deoxyribonucleoside-DNA + H(+)</text>
        <dbReference type="Rhea" id="RHEA:66592"/>
        <dbReference type="Rhea" id="RHEA-COMP:13180"/>
        <dbReference type="Rhea" id="RHEA-COMP:16897"/>
        <dbReference type="Rhea" id="RHEA-COMP:17067"/>
        <dbReference type="ChEBI" id="CHEBI:15378"/>
        <dbReference type="ChEBI" id="CHEBI:136412"/>
        <dbReference type="ChEBI" id="CHEBI:157695"/>
        <dbReference type="ChEBI" id="CHEBI:167181"/>
        <dbReference type="EC" id="4.2.99.18"/>
    </reaction>
</comment>
<dbReference type="Gene3D" id="3.20.190.10">
    <property type="entry name" value="MutM-like, N-terminal"/>
    <property type="match status" value="1"/>
</dbReference>
<reference evidence="15" key="2">
    <citation type="submission" date="2025-08" db="UniProtKB">
        <authorList>
            <consortium name="RefSeq"/>
        </authorList>
    </citation>
    <scope>IDENTIFICATION</scope>
    <source>
        <tissue evidence="15">Leaf</tissue>
    </source>
</reference>
<dbReference type="Pfam" id="PF01149">
    <property type="entry name" value="Fapy_DNA_glyco"/>
    <property type="match status" value="1"/>
</dbReference>
<keyword evidence="5" id="KW-0378">Hydrolase</keyword>
<gene>
    <name evidence="15" type="primary">LOC115737499</name>
</gene>
<evidence type="ECO:0000256" key="5">
    <source>
        <dbReference type="ARBA" id="ARBA00022801"/>
    </source>
</evidence>
<name>A0ABM3H2M3_9MYRT</name>
<dbReference type="PANTHER" id="PTHR22993:SF9">
    <property type="entry name" value="FORMAMIDOPYRIMIDINE-DNA GLYCOSYLASE"/>
    <property type="match status" value="1"/>
</dbReference>
<accession>A0ABM3H2M3</accession>
<evidence type="ECO:0000256" key="12">
    <source>
        <dbReference type="SAM" id="MobiDB-lite"/>
    </source>
</evidence>
<protein>
    <submittedName>
        <fullName evidence="15">LOW QUALITY PROTEIN: formamidopyrimidine-DNA glycosylase</fullName>
    </submittedName>
</protein>
<dbReference type="SUPFAM" id="SSF46946">
    <property type="entry name" value="S13-like H2TH domain"/>
    <property type="match status" value="1"/>
</dbReference>
<comment type="catalytic activity">
    <reaction evidence="1">
        <text>Hydrolysis of DNA containing ring-opened 7-methylguanine residues, releasing 2,6-diamino-4-hydroxy-5-(N-methyl)formamidopyrimidine.</text>
        <dbReference type="EC" id="3.2.2.23"/>
    </reaction>
</comment>
<dbReference type="InterPro" id="IPR035937">
    <property type="entry name" value="FPG_N"/>
</dbReference>
<keyword evidence="6" id="KW-0238">DNA-binding</keyword>
<dbReference type="InterPro" id="IPR020629">
    <property type="entry name" value="FPG_Glyclase"/>
</dbReference>
<dbReference type="CDD" id="cd08972">
    <property type="entry name" value="PF_Nei_N"/>
    <property type="match status" value="1"/>
</dbReference>
<dbReference type="PANTHER" id="PTHR22993">
    <property type="entry name" value="FORMAMIDOPYRIMIDINE-DNA GLYCOSYLASE"/>
    <property type="match status" value="1"/>
</dbReference>
<dbReference type="Gene3D" id="1.10.8.50">
    <property type="match status" value="1"/>
</dbReference>
<dbReference type="RefSeq" id="XP_048130852.1">
    <property type="nucleotide sequence ID" value="XM_048274895.1"/>
</dbReference>
<evidence type="ECO:0000313" key="15">
    <source>
        <dbReference type="RefSeq" id="XP_048130852.1"/>
    </source>
</evidence>
<dbReference type="Pfam" id="PF06831">
    <property type="entry name" value="H2TH"/>
    <property type="match status" value="1"/>
</dbReference>
<evidence type="ECO:0000256" key="3">
    <source>
        <dbReference type="ARBA" id="ARBA00011245"/>
    </source>
</evidence>
<dbReference type="SUPFAM" id="SSF81624">
    <property type="entry name" value="N-terminal domain of MutM-like DNA repair proteins"/>
    <property type="match status" value="1"/>
</dbReference>
<keyword evidence="4" id="KW-0227">DNA damage</keyword>
<feature type="region of interest" description="Disordered" evidence="12">
    <location>
        <begin position="28"/>
        <end position="54"/>
    </location>
</feature>
<dbReference type="InterPro" id="IPR012319">
    <property type="entry name" value="FPG_cat"/>
</dbReference>
<comment type="similarity">
    <text evidence="2">Belongs to the FPG family.</text>
</comment>
<dbReference type="SMART" id="SM00898">
    <property type="entry name" value="Fapy_DNA_glyco"/>
    <property type="match status" value="1"/>
</dbReference>
<evidence type="ECO:0000256" key="7">
    <source>
        <dbReference type="ARBA" id="ARBA00023204"/>
    </source>
</evidence>
<evidence type="ECO:0000256" key="1">
    <source>
        <dbReference type="ARBA" id="ARBA00001668"/>
    </source>
</evidence>
<keyword evidence="9" id="KW-0511">Multifunctional enzyme</keyword>
<evidence type="ECO:0000256" key="2">
    <source>
        <dbReference type="ARBA" id="ARBA00009409"/>
    </source>
</evidence>
<comment type="subunit">
    <text evidence="3">Monomer.</text>
</comment>
<keyword evidence="14" id="KW-1185">Reference proteome</keyword>
<evidence type="ECO:0000256" key="8">
    <source>
        <dbReference type="ARBA" id="ARBA00023239"/>
    </source>
</evidence>
<keyword evidence="8" id="KW-0456">Lyase</keyword>
<evidence type="ECO:0000256" key="6">
    <source>
        <dbReference type="ARBA" id="ARBA00023125"/>
    </source>
</evidence>
<evidence type="ECO:0000313" key="14">
    <source>
        <dbReference type="Proteomes" id="UP000827889"/>
    </source>
</evidence>
<reference evidence="14" key="1">
    <citation type="submission" date="2025-05" db="UniProtKB">
        <authorList>
            <consortium name="RefSeq"/>
        </authorList>
    </citation>
    <scope>NUCLEOTIDE SEQUENCE [LARGE SCALE GENOMIC DNA]</scope>
</reference>
<dbReference type="PROSITE" id="PS51068">
    <property type="entry name" value="FPG_CAT"/>
    <property type="match status" value="1"/>
</dbReference>
<evidence type="ECO:0000259" key="13">
    <source>
        <dbReference type="PROSITE" id="PS51068"/>
    </source>
</evidence>